<dbReference type="PIRSF" id="PIRSF004749">
    <property type="entry name" value="Pep_def"/>
    <property type="match status" value="1"/>
</dbReference>
<comment type="similarity">
    <text evidence="1 6">Belongs to the polypeptide deformylase family.</text>
</comment>
<sequence length="159" mass="17957">MSKLSLVYYPDERLEAECEPVTVFDSKLTKLLNQMYELMLDSDGVGLAAPQVGVLKQVAVVDVDDKHGRIDLINPVILEERGEQVGPEGCLSFPDLFGEVKRPEFVKVRAQNRRGKPFIIEARGFLARALVHEIDHLHGVLFTTKVDRYYEDGELEGEE</sequence>
<dbReference type="CDD" id="cd00487">
    <property type="entry name" value="Pep_deformylase"/>
    <property type="match status" value="1"/>
</dbReference>
<comment type="caution">
    <text evidence="7">The sequence shown here is derived from an EMBL/GenBank/DDBJ whole genome shotgun (WGS) entry which is preliminary data.</text>
</comment>
<dbReference type="RefSeq" id="WP_053403333.1">
    <property type="nucleotide sequence ID" value="NZ_JAUKEN010000001.1"/>
</dbReference>
<dbReference type="PANTHER" id="PTHR10458">
    <property type="entry name" value="PEPTIDE DEFORMYLASE"/>
    <property type="match status" value="1"/>
</dbReference>
<comment type="catalytic activity">
    <reaction evidence="6">
        <text>N-terminal N-formyl-L-methionyl-[peptide] + H2O = N-terminal L-methionyl-[peptide] + formate</text>
        <dbReference type="Rhea" id="RHEA:24420"/>
        <dbReference type="Rhea" id="RHEA-COMP:10639"/>
        <dbReference type="Rhea" id="RHEA-COMP:10640"/>
        <dbReference type="ChEBI" id="CHEBI:15377"/>
        <dbReference type="ChEBI" id="CHEBI:15740"/>
        <dbReference type="ChEBI" id="CHEBI:49298"/>
        <dbReference type="ChEBI" id="CHEBI:64731"/>
        <dbReference type="EC" id="3.5.1.88"/>
    </reaction>
</comment>
<dbReference type="PRINTS" id="PR01576">
    <property type="entry name" value="PDEFORMYLASE"/>
</dbReference>
<dbReference type="OrthoDB" id="9784988at2"/>
<name>A0A0M0KPE9_9BACI</name>
<dbReference type="PANTHER" id="PTHR10458:SF22">
    <property type="entry name" value="PEPTIDE DEFORMYLASE"/>
    <property type="match status" value="1"/>
</dbReference>
<dbReference type="Pfam" id="PF01327">
    <property type="entry name" value="Pep_deformylase"/>
    <property type="match status" value="1"/>
</dbReference>
<organism evidence="7 8">
    <name type="scientific">Priestia koreensis</name>
    <dbReference type="NCBI Taxonomy" id="284581"/>
    <lineage>
        <taxon>Bacteria</taxon>
        <taxon>Bacillati</taxon>
        <taxon>Bacillota</taxon>
        <taxon>Bacilli</taxon>
        <taxon>Bacillales</taxon>
        <taxon>Bacillaceae</taxon>
        <taxon>Priestia</taxon>
    </lineage>
</organism>
<evidence type="ECO:0000256" key="5">
    <source>
        <dbReference type="ARBA" id="ARBA00023004"/>
    </source>
</evidence>
<dbReference type="EC" id="3.5.1.88" evidence="6"/>
<comment type="function">
    <text evidence="6">Removes the formyl group from the N-terminal Met of newly synthesized proteins. Requires at least a dipeptide for an efficient rate of reaction. N-terminal L-methionine is a prerequisite for activity but the enzyme has broad specificity at other positions.</text>
</comment>
<keyword evidence="8" id="KW-1185">Reference proteome</keyword>
<dbReference type="NCBIfam" id="TIGR00079">
    <property type="entry name" value="pept_deformyl"/>
    <property type="match status" value="1"/>
</dbReference>
<feature type="binding site" evidence="6">
    <location>
        <position position="132"/>
    </location>
    <ligand>
        <name>Fe cation</name>
        <dbReference type="ChEBI" id="CHEBI:24875"/>
    </ligand>
</feature>
<protein>
    <recommendedName>
        <fullName evidence="6">Peptide deformylase</fullName>
        <shortName evidence="6">PDF</shortName>
        <ecNumber evidence="6">3.5.1.88</ecNumber>
    </recommendedName>
    <alternativeName>
        <fullName evidence="6">Polypeptide deformylase</fullName>
    </alternativeName>
</protein>
<dbReference type="FunFam" id="3.90.45.10:FF:000005">
    <property type="entry name" value="Peptide deformylase"/>
    <property type="match status" value="1"/>
</dbReference>
<dbReference type="EMBL" id="LILC01000032">
    <property type="protein sequence ID" value="KOO40699.1"/>
    <property type="molecule type" value="Genomic_DNA"/>
</dbReference>
<keyword evidence="2 6" id="KW-0479">Metal-binding</keyword>
<dbReference type="AlphaFoldDB" id="A0A0M0KPE9"/>
<evidence type="ECO:0000256" key="4">
    <source>
        <dbReference type="ARBA" id="ARBA00022917"/>
    </source>
</evidence>
<evidence type="ECO:0000313" key="8">
    <source>
        <dbReference type="Proteomes" id="UP000037558"/>
    </source>
</evidence>
<dbReference type="InterPro" id="IPR036821">
    <property type="entry name" value="Peptide_deformylase_sf"/>
</dbReference>
<gene>
    <name evidence="6" type="primary">def</name>
    <name evidence="7" type="ORF">AMD01_20550</name>
</gene>
<dbReference type="SUPFAM" id="SSF56420">
    <property type="entry name" value="Peptide deformylase"/>
    <property type="match status" value="1"/>
</dbReference>
<feature type="binding site" evidence="6">
    <location>
        <position position="136"/>
    </location>
    <ligand>
        <name>Fe cation</name>
        <dbReference type="ChEBI" id="CHEBI:24875"/>
    </ligand>
</feature>
<keyword evidence="4 6" id="KW-0648">Protein biosynthesis</keyword>
<dbReference type="Proteomes" id="UP000037558">
    <property type="component" value="Unassembled WGS sequence"/>
</dbReference>
<dbReference type="GO" id="GO:0046872">
    <property type="term" value="F:metal ion binding"/>
    <property type="evidence" value="ECO:0007669"/>
    <property type="project" value="UniProtKB-KW"/>
</dbReference>
<reference evidence="8" key="1">
    <citation type="submission" date="2015-08" db="EMBL/GenBank/DDBJ databases">
        <title>Fjat-14210 dsm16467.</title>
        <authorList>
            <person name="Liu B."/>
            <person name="Wang J."/>
            <person name="Zhu Y."/>
            <person name="Liu G."/>
            <person name="Chen Q."/>
            <person name="Chen Z."/>
            <person name="Lan J."/>
            <person name="Che J."/>
            <person name="Ge C."/>
            <person name="Shi H."/>
            <person name="Pan Z."/>
            <person name="Liu X."/>
        </authorList>
    </citation>
    <scope>NUCLEOTIDE SEQUENCE [LARGE SCALE GENOMIC DNA]</scope>
    <source>
        <strain evidence="8">DSM 16467</strain>
    </source>
</reference>
<dbReference type="NCBIfam" id="NF001159">
    <property type="entry name" value="PRK00150.1-3"/>
    <property type="match status" value="1"/>
</dbReference>
<dbReference type="GO" id="GO:0006412">
    <property type="term" value="P:translation"/>
    <property type="evidence" value="ECO:0007669"/>
    <property type="project" value="UniProtKB-UniRule"/>
</dbReference>
<feature type="active site" evidence="6">
    <location>
        <position position="133"/>
    </location>
</feature>
<comment type="cofactor">
    <cofactor evidence="6">
        <name>Fe(2+)</name>
        <dbReference type="ChEBI" id="CHEBI:29033"/>
    </cofactor>
    <text evidence="6">Binds 1 Fe(2+) ion.</text>
</comment>
<dbReference type="Gene3D" id="3.90.45.10">
    <property type="entry name" value="Peptide deformylase"/>
    <property type="match status" value="1"/>
</dbReference>
<evidence type="ECO:0000256" key="6">
    <source>
        <dbReference type="HAMAP-Rule" id="MF_00163"/>
    </source>
</evidence>
<evidence type="ECO:0000256" key="2">
    <source>
        <dbReference type="ARBA" id="ARBA00022723"/>
    </source>
</evidence>
<dbReference type="PATRIC" id="fig|284581.3.peg.1438"/>
<accession>A0A0M0KPE9</accession>
<dbReference type="STRING" id="284581.AMD01_20550"/>
<keyword evidence="3 6" id="KW-0378">Hydrolase</keyword>
<evidence type="ECO:0000256" key="3">
    <source>
        <dbReference type="ARBA" id="ARBA00022801"/>
    </source>
</evidence>
<evidence type="ECO:0000256" key="1">
    <source>
        <dbReference type="ARBA" id="ARBA00010759"/>
    </source>
</evidence>
<proteinExistence type="inferred from homology"/>
<keyword evidence="5 6" id="KW-0408">Iron</keyword>
<evidence type="ECO:0000313" key="7">
    <source>
        <dbReference type="EMBL" id="KOO40699.1"/>
    </source>
</evidence>
<dbReference type="HAMAP" id="MF_00163">
    <property type="entry name" value="Pep_deformylase"/>
    <property type="match status" value="1"/>
</dbReference>
<feature type="binding site" evidence="6">
    <location>
        <position position="90"/>
    </location>
    <ligand>
        <name>Fe cation</name>
        <dbReference type="ChEBI" id="CHEBI:24875"/>
    </ligand>
</feature>
<dbReference type="GO" id="GO:0042586">
    <property type="term" value="F:peptide deformylase activity"/>
    <property type="evidence" value="ECO:0007669"/>
    <property type="project" value="UniProtKB-UniRule"/>
</dbReference>
<dbReference type="InterPro" id="IPR023635">
    <property type="entry name" value="Peptide_deformylase"/>
</dbReference>